<name>A0A6N4QEL5_9LEPT</name>
<feature type="transmembrane region" description="Helical" evidence="1">
    <location>
        <begin position="12"/>
        <end position="32"/>
    </location>
</feature>
<dbReference type="EMBL" id="RQFF01000026">
    <property type="protein sequence ID" value="TGK70881.1"/>
    <property type="molecule type" value="Genomic_DNA"/>
</dbReference>
<keyword evidence="1" id="KW-0812">Transmembrane</keyword>
<keyword evidence="1" id="KW-0472">Membrane</keyword>
<feature type="transmembrane region" description="Helical" evidence="1">
    <location>
        <begin position="145"/>
        <end position="164"/>
    </location>
</feature>
<dbReference type="Pfam" id="PF14219">
    <property type="entry name" value="DUF4328"/>
    <property type="match status" value="1"/>
</dbReference>
<feature type="domain" description="DUF4328" evidence="2">
    <location>
        <begin position="58"/>
        <end position="205"/>
    </location>
</feature>
<protein>
    <submittedName>
        <fullName evidence="3">DUF4328 domain-containing protein</fullName>
    </submittedName>
</protein>
<reference evidence="3" key="1">
    <citation type="journal article" date="2019" name="PLoS Negl. Trop. Dis.">
        <title>Revisiting the worldwide diversity of Leptospira species in the environment.</title>
        <authorList>
            <person name="Vincent A.T."/>
            <person name="Schiettekatte O."/>
            <person name="Bourhy P."/>
            <person name="Veyrier F.J."/>
            <person name="Picardeau M."/>
        </authorList>
    </citation>
    <scope>NUCLEOTIDE SEQUENCE [LARGE SCALE GENOMIC DNA]</scope>
    <source>
        <strain evidence="3">201800293</strain>
    </source>
</reference>
<gene>
    <name evidence="3" type="ORF">EHQ18_08825</name>
</gene>
<feature type="transmembrane region" description="Helical" evidence="1">
    <location>
        <begin position="185"/>
        <end position="203"/>
    </location>
</feature>
<organism evidence="3 4">
    <name type="scientific">Leptospira kanakyensis</name>
    <dbReference type="NCBI Taxonomy" id="2484968"/>
    <lineage>
        <taxon>Bacteria</taxon>
        <taxon>Pseudomonadati</taxon>
        <taxon>Spirochaetota</taxon>
        <taxon>Spirochaetia</taxon>
        <taxon>Leptospirales</taxon>
        <taxon>Leptospiraceae</taxon>
        <taxon>Leptospira</taxon>
    </lineage>
</organism>
<sequence length="226" mass="26486">MKNIDKITSVNITITFILTLLFVNFGILYFYIEQINLYSSMETGAQVLESDITAVEKYITALSLIYVVGFLFTGMFFVYWLTNAYLRIKTIFPNLVGTNFQILIAWFIPIIGLYKPYEIMDDLYTHAKQLLVKHLNVKNSLLNKGILHFWWFLWIFDNILILLASKFDKKAIDVEEIMFSTKFHIVEIIFSIILCLVTAKMLFNYSRVESEVNSIVDIEYDQNFTK</sequence>
<proteinExistence type="predicted"/>
<keyword evidence="1" id="KW-1133">Transmembrane helix</keyword>
<evidence type="ECO:0000256" key="1">
    <source>
        <dbReference type="SAM" id="Phobius"/>
    </source>
</evidence>
<evidence type="ECO:0000313" key="3">
    <source>
        <dbReference type="EMBL" id="TGK70881.1"/>
    </source>
</evidence>
<keyword evidence="4" id="KW-1185">Reference proteome</keyword>
<dbReference type="AlphaFoldDB" id="A0A6N4QEL5"/>
<accession>A0A6N4QEL5</accession>
<feature type="transmembrane region" description="Helical" evidence="1">
    <location>
        <begin position="92"/>
        <end position="114"/>
    </location>
</feature>
<dbReference type="OrthoDB" id="345551at2"/>
<comment type="caution">
    <text evidence="3">The sequence shown here is derived from an EMBL/GenBank/DDBJ whole genome shotgun (WGS) entry which is preliminary data.</text>
</comment>
<feature type="transmembrane region" description="Helical" evidence="1">
    <location>
        <begin position="58"/>
        <end position="80"/>
    </location>
</feature>
<dbReference type="Proteomes" id="UP000297239">
    <property type="component" value="Unassembled WGS sequence"/>
</dbReference>
<evidence type="ECO:0000259" key="2">
    <source>
        <dbReference type="Pfam" id="PF14219"/>
    </source>
</evidence>
<dbReference type="InterPro" id="IPR025565">
    <property type="entry name" value="DUF4328"/>
</dbReference>
<dbReference type="RefSeq" id="WP_135633464.1">
    <property type="nucleotide sequence ID" value="NZ_RQFE01000021.1"/>
</dbReference>
<evidence type="ECO:0000313" key="4">
    <source>
        <dbReference type="Proteomes" id="UP000297239"/>
    </source>
</evidence>